<proteinExistence type="predicted"/>
<dbReference type="AlphaFoldDB" id="A0A3L6E4Q6"/>
<sequence length="88" mass="9827">AAINRRRPSSFLRRRWSPAVPSATVSFAPTSATRDAPQFPLSLPNFLCPRSPAVLCAVAEVRHRRLRLPPCLRRHRGVPGCWGLVLKC</sequence>
<name>A0A3L6E4Q6_MAIZE</name>
<protein>
    <submittedName>
        <fullName evidence="1">Uncharacterized protein</fullName>
    </submittedName>
</protein>
<accession>A0A3L6E4Q6</accession>
<organism evidence="1">
    <name type="scientific">Zea mays</name>
    <name type="common">Maize</name>
    <dbReference type="NCBI Taxonomy" id="4577"/>
    <lineage>
        <taxon>Eukaryota</taxon>
        <taxon>Viridiplantae</taxon>
        <taxon>Streptophyta</taxon>
        <taxon>Embryophyta</taxon>
        <taxon>Tracheophyta</taxon>
        <taxon>Spermatophyta</taxon>
        <taxon>Magnoliopsida</taxon>
        <taxon>Liliopsida</taxon>
        <taxon>Poales</taxon>
        <taxon>Poaceae</taxon>
        <taxon>PACMAD clade</taxon>
        <taxon>Panicoideae</taxon>
        <taxon>Andropogonodae</taxon>
        <taxon>Andropogoneae</taxon>
        <taxon>Tripsacinae</taxon>
        <taxon>Zea</taxon>
    </lineage>
</organism>
<dbReference type="EMBL" id="NCVQ01000008">
    <property type="protein sequence ID" value="PWZ14901.1"/>
    <property type="molecule type" value="Genomic_DNA"/>
</dbReference>
<feature type="non-terminal residue" evidence="1">
    <location>
        <position position="1"/>
    </location>
</feature>
<dbReference type="Proteomes" id="UP000251960">
    <property type="component" value="Chromosome 7"/>
</dbReference>
<gene>
    <name evidence="1" type="ORF">Zm00014a_036745</name>
</gene>
<evidence type="ECO:0000313" key="1">
    <source>
        <dbReference type="EMBL" id="PWZ14901.1"/>
    </source>
</evidence>
<reference evidence="1" key="1">
    <citation type="journal article" date="2018" name="Nat. Genet.">
        <title>Extensive intraspecific gene order and gene structural variations between Mo17 and other maize genomes.</title>
        <authorList>
            <person name="Sun S."/>
            <person name="Zhou Y."/>
            <person name="Chen J."/>
            <person name="Shi J."/>
            <person name="Zhao H."/>
            <person name="Zhao H."/>
            <person name="Song W."/>
            <person name="Zhang M."/>
            <person name="Cui Y."/>
            <person name="Dong X."/>
            <person name="Liu H."/>
            <person name="Ma X."/>
            <person name="Jiao Y."/>
            <person name="Wang B."/>
            <person name="Wei X."/>
            <person name="Stein J.C."/>
            <person name="Glaubitz J.C."/>
            <person name="Lu F."/>
            <person name="Yu G."/>
            <person name="Liang C."/>
            <person name="Fengler K."/>
            <person name="Li B."/>
            <person name="Rafalski A."/>
            <person name="Schnable P.S."/>
            <person name="Ware D.H."/>
            <person name="Buckler E.S."/>
            <person name="Lai J."/>
        </authorList>
    </citation>
    <scope>NUCLEOTIDE SEQUENCE [LARGE SCALE GENOMIC DNA]</scope>
    <source>
        <tissue evidence="1">Seedling</tissue>
    </source>
</reference>
<comment type="caution">
    <text evidence="1">The sequence shown here is derived from an EMBL/GenBank/DDBJ whole genome shotgun (WGS) entry which is preliminary data.</text>
</comment>